<proteinExistence type="predicted"/>
<evidence type="ECO:0000313" key="3">
    <source>
        <dbReference type="WBParaSite" id="GPLIN_000496200"/>
    </source>
</evidence>
<dbReference type="AlphaFoldDB" id="A0A183BWH3"/>
<accession>A0A183BWH3</accession>
<protein>
    <submittedName>
        <fullName evidence="3">GLOBIN domain-containing protein</fullName>
    </submittedName>
</protein>
<feature type="region of interest" description="Disordered" evidence="1">
    <location>
        <begin position="1"/>
        <end position="20"/>
    </location>
</feature>
<sequence>MTTDRRWKEKNARTLPSTSVVPQYSATNLPSLTVPDQQKKNWTSEANMQGHKRPTDKTEHYITASSEELLGYEMAKNGTIFGQIFKKIQKQGIDVFGHNLFETDQNEEQSVKRGEILFFFMKFYNKLVKLLEHGDSGTDKNTTELRIGLHKWISAAKECVAGEFQQFFKMCVRTPIPFSQLFLH</sequence>
<reference evidence="3" key="2">
    <citation type="submission" date="2016-06" db="UniProtKB">
        <authorList>
            <consortium name="WormBaseParasite"/>
        </authorList>
    </citation>
    <scope>IDENTIFICATION</scope>
</reference>
<reference evidence="2" key="1">
    <citation type="submission" date="2014-05" db="EMBL/GenBank/DDBJ databases">
        <title>The genome and life-stage specific transcriptomes of Globodera pallida elucidate key aspects of plant parasitism by a cyst nematode.</title>
        <authorList>
            <person name="Cotton J.A."/>
            <person name="Lilley C.J."/>
            <person name="Jones L.M."/>
            <person name="Kikuchi T."/>
            <person name="Reid A.J."/>
            <person name="Thorpe P."/>
            <person name="Tsai I.J."/>
            <person name="Beasley H."/>
            <person name="Blok V."/>
            <person name="Cock P.J.A."/>
            <person name="Van den Akker S.E."/>
            <person name="Holroyd N."/>
            <person name="Hunt M."/>
            <person name="Mantelin S."/>
            <person name="Naghra H."/>
            <person name="Pain A."/>
            <person name="Palomares-Rius J.E."/>
            <person name="Zarowiecki M."/>
            <person name="Berriman M."/>
            <person name="Jones J.T."/>
            <person name="Urwin P.E."/>
        </authorList>
    </citation>
    <scope>NUCLEOTIDE SEQUENCE [LARGE SCALE GENOMIC DNA]</scope>
    <source>
        <strain evidence="2">Lindley</strain>
    </source>
</reference>
<feature type="compositionally biased region" description="Basic and acidic residues" evidence="1">
    <location>
        <begin position="1"/>
        <end position="12"/>
    </location>
</feature>
<dbReference type="Proteomes" id="UP000050741">
    <property type="component" value="Unassembled WGS sequence"/>
</dbReference>
<evidence type="ECO:0000256" key="1">
    <source>
        <dbReference type="SAM" id="MobiDB-lite"/>
    </source>
</evidence>
<dbReference type="WBParaSite" id="GPLIN_000496200">
    <property type="protein sequence ID" value="GPLIN_000496200"/>
    <property type="gene ID" value="GPLIN_000496200"/>
</dbReference>
<name>A0A183BWH3_GLOPA</name>
<evidence type="ECO:0000313" key="2">
    <source>
        <dbReference type="Proteomes" id="UP000050741"/>
    </source>
</evidence>
<organism evidence="2 3">
    <name type="scientific">Globodera pallida</name>
    <name type="common">Potato cyst nematode worm</name>
    <name type="synonym">Heterodera pallida</name>
    <dbReference type="NCBI Taxonomy" id="36090"/>
    <lineage>
        <taxon>Eukaryota</taxon>
        <taxon>Metazoa</taxon>
        <taxon>Ecdysozoa</taxon>
        <taxon>Nematoda</taxon>
        <taxon>Chromadorea</taxon>
        <taxon>Rhabditida</taxon>
        <taxon>Tylenchina</taxon>
        <taxon>Tylenchomorpha</taxon>
        <taxon>Tylenchoidea</taxon>
        <taxon>Heteroderidae</taxon>
        <taxon>Heteroderinae</taxon>
        <taxon>Globodera</taxon>
    </lineage>
</organism>
<keyword evidence="2" id="KW-1185">Reference proteome</keyword>